<evidence type="ECO:0000259" key="2">
    <source>
        <dbReference type="Pfam" id="PF12695"/>
    </source>
</evidence>
<dbReference type="GO" id="GO:0016787">
    <property type="term" value="F:hydrolase activity"/>
    <property type="evidence" value="ECO:0007669"/>
    <property type="project" value="UniProtKB-KW"/>
</dbReference>
<reference evidence="4" key="1">
    <citation type="journal article" date="2019" name="Int. J. Syst. Evol. Microbiol.">
        <title>The Global Catalogue of Microorganisms (GCM) 10K type strain sequencing project: providing services to taxonomists for standard genome sequencing and annotation.</title>
        <authorList>
            <consortium name="The Broad Institute Genomics Platform"/>
            <consortium name="The Broad Institute Genome Sequencing Center for Infectious Disease"/>
            <person name="Wu L."/>
            <person name="Ma J."/>
        </authorList>
    </citation>
    <scope>NUCLEOTIDE SEQUENCE [LARGE SCALE GENOMIC DNA]</scope>
    <source>
        <strain evidence="4">KCTC 42143</strain>
    </source>
</reference>
<keyword evidence="1" id="KW-0472">Membrane</keyword>
<evidence type="ECO:0000313" key="4">
    <source>
        <dbReference type="Proteomes" id="UP001597285"/>
    </source>
</evidence>
<proteinExistence type="predicted"/>
<dbReference type="RefSeq" id="WP_058918298.1">
    <property type="nucleotide sequence ID" value="NZ_JBHSQC010000025.1"/>
</dbReference>
<evidence type="ECO:0000256" key="1">
    <source>
        <dbReference type="SAM" id="Phobius"/>
    </source>
</evidence>
<dbReference type="SUPFAM" id="SSF53474">
    <property type="entry name" value="alpha/beta-Hydrolases"/>
    <property type="match status" value="1"/>
</dbReference>
<dbReference type="InterPro" id="IPR029059">
    <property type="entry name" value="AB_hydrolase_5"/>
</dbReference>
<keyword evidence="3" id="KW-0378">Hydrolase</keyword>
<protein>
    <submittedName>
        <fullName evidence="3">Alpha/beta hydrolase</fullName>
    </submittedName>
</protein>
<evidence type="ECO:0000313" key="3">
    <source>
        <dbReference type="EMBL" id="MFD1799516.1"/>
    </source>
</evidence>
<dbReference type="Proteomes" id="UP001597285">
    <property type="component" value="Unassembled WGS sequence"/>
</dbReference>
<keyword evidence="1" id="KW-1133">Transmembrane helix</keyword>
<keyword evidence="4" id="KW-1185">Reference proteome</keyword>
<dbReference type="Pfam" id="PF12695">
    <property type="entry name" value="Abhydrolase_5"/>
    <property type="match status" value="1"/>
</dbReference>
<organism evidence="3 4">
    <name type="scientific">Carnobacterium antarcticum</name>
    <dbReference type="NCBI Taxonomy" id="2126436"/>
    <lineage>
        <taxon>Bacteria</taxon>
        <taxon>Bacillati</taxon>
        <taxon>Bacillota</taxon>
        <taxon>Bacilli</taxon>
        <taxon>Lactobacillales</taxon>
        <taxon>Carnobacteriaceae</taxon>
        <taxon>Carnobacterium</taxon>
    </lineage>
</organism>
<name>A0ABW4NNY7_9LACT</name>
<sequence>MKKKHKIFLIGLLIVAVIFLSGMLILQRVTYHPSVQALQAAASQQMYHVDETPEVVYFEPIKPVSDTAILFYQGALVEEKSYSIWASKLAENGHSVFLIRHPLNLAVLAADKAQKVLDEYDIGSYVIGGHSLGGVMASRFAHAQMENPLKAPVLKGVFFLASYPDEKGSLQNSSLPVLSVTGSNDGVLNQETYQKNKVFLPQKTVYYVIEGGNHAGFGSYGAQKGDSSPDITNNRQQEAVFTTLQNWLDTLPE</sequence>
<comment type="caution">
    <text evidence="3">The sequence shown here is derived from an EMBL/GenBank/DDBJ whole genome shotgun (WGS) entry which is preliminary data.</text>
</comment>
<keyword evidence="1" id="KW-0812">Transmembrane</keyword>
<dbReference type="Gene3D" id="3.40.50.1820">
    <property type="entry name" value="alpha/beta hydrolase"/>
    <property type="match status" value="1"/>
</dbReference>
<feature type="transmembrane region" description="Helical" evidence="1">
    <location>
        <begin position="7"/>
        <end position="26"/>
    </location>
</feature>
<dbReference type="EMBL" id="JBHUFF010000013">
    <property type="protein sequence ID" value="MFD1799516.1"/>
    <property type="molecule type" value="Genomic_DNA"/>
</dbReference>
<accession>A0ABW4NNY7</accession>
<dbReference type="InterPro" id="IPR029058">
    <property type="entry name" value="AB_hydrolase_fold"/>
</dbReference>
<feature type="domain" description="Alpha/beta hydrolase fold-5" evidence="2">
    <location>
        <begin position="69"/>
        <end position="238"/>
    </location>
</feature>
<gene>
    <name evidence="3" type="ORF">ACFSBK_06585</name>
</gene>